<evidence type="ECO:0000313" key="1">
    <source>
        <dbReference type="EMBL" id="OCJ37795.1"/>
    </source>
</evidence>
<protein>
    <recommendedName>
        <fullName evidence="3">HEPN domain-containing protein</fullName>
    </recommendedName>
</protein>
<evidence type="ECO:0008006" key="3">
    <source>
        <dbReference type="Google" id="ProtNLM"/>
    </source>
</evidence>
<sequence length="62" mass="7092">MPPVSDEEIAELFYEAVRLAVIAERTADERDWDMPDYSPKQSAIDHAKQGFLELVSALRRVD</sequence>
<reference evidence="1 2" key="1">
    <citation type="journal article" date="2016" name="PeerJ">
        <title>Gall-ID: tools for genotyping gall-causing phytopathogenic bacteria.</title>
        <authorList>
            <person name="Davis E.W.II."/>
            <person name="Weisberg A.J."/>
            <person name="Tabima J.F."/>
            <person name="Grunwald N.J."/>
            <person name="Chang J.H."/>
        </authorList>
    </citation>
    <scope>NUCLEOTIDE SEQUENCE [LARGE SCALE GENOMIC DNA]</scope>
    <source>
        <strain evidence="1 2">N2/73</strain>
    </source>
</reference>
<dbReference type="Proteomes" id="UP000093451">
    <property type="component" value="Unassembled WGS sequence"/>
</dbReference>
<accession>A0AB36EQ52</accession>
<evidence type="ECO:0000313" key="2">
    <source>
        <dbReference type="Proteomes" id="UP000093451"/>
    </source>
</evidence>
<dbReference type="AlphaFoldDB" id="A0AB36EQ52"/>
<dbReference type="EMBL" id="LXKT01000013">
    <property type="protein sequence ID" value="OCJ37795.1"/>
    <property type="molecule type" value="Genomic_DNA"/>
</dbReference>
<dbReference type="RefSeq" id="WP_065687871.1">
    <property type="nucleotide sequence ID" value="NZ_LXKT01000013.1"/>
</dbReference>
<organism evidence="1 2">
    <name type="scientific">Agrobacterium tumefaciens</name>
    <dbReference type="NCBI Taxonomy" id="358"/>
    <lineage>
        <taxon>Bacteria</taxon>
        <taxon>Pseudomonadati</taxon>
        <taxon>Pseudomonadota</taxon>
        <taxon>Alphaproteobacteria</taxon>
        <taxon>Hyphomicrobiales</taxon>
        <taxon>Rhizobiaceae</taxon>
        <taxon>Rhizobium/Agrobacterium group</taxon>
        <taxon>Agrobacterium</taxon>
        <taxon>Agrobacterium tumefaciens complex</taxon>
    </lineage>
</organism>
<comment type="caution">
    <text evidence="1">The sequence shown here is derived from an EMBL/GenBank/DDBJ whole genome shotgun (WGS) entry which is preliminary data.</text>
</comment>
<proteinExistence type="predicted"/>
<name>A0AB36EQ52_AGRTU</name>
<gene>
    <name evidence="1" type="ORF">A6U91_06210</name>
</gene>